<evidence type="ECO:0000256" key="7">
    <source>
        <dbReference type="PIRSR" id="PIRSR602401-1"/>
    </source>
</evidence>
<dbReference type="GO" id="GO:0020037">
    <property type="term" value="F:heme binding"/>
    <property type="evidence" value="ECO:0007669"/>
    <property type="project" value="InterPro"/>
</dbReference>
<evidence type="ECO:0000313" key="10">
    <source>
        <dbReference type="Proteomes" id="UP000242180"/>
    </source>
</evidence>
<keyword evidence="10" id="KW-1185">Reference proteome</keyword>
<comment type="caution">
    <text evidence="9">The sequence shown here is derived from an EMBL/GenBank/DDBJ whole genome shotgun (WGS) entry which is preliminary data.</text>
</comment>
<comment type="cofactor">
    <cofactor evidence="7">
        <name>heme</name>
        <dbReference type="ChEBI" id="CHEBI:30413"/>
    </cofactor>
</comment>
<keyword evidence="3 7" id="KW-0479">Metal-binding</keyword>
<dbReference type="GO" id="GO:0016705">
    <property type="term" value="F:oxidoreductase activity, acting on paired donors, with incorporation or reduction of molecular oxygen"/>
    <property type="evidence" value="ECO:0007669"/>
    <property type="project" value="InterPro"/>
</dbReference>
<evidence type="ECO:0000256" key="3">
    <source>
        <dbReference type="ARBA" id="ARBA00022723"/>
    </source>
</evidence>
<dbReference type="SUPFAM" id="SSF48264">
    <property type="entry name" value="Cytochrome P450"/>
    <property type="match status" value="1"/>
</dbReference>
<name>A0A1X2HML9_SYNRA</name>
<dbReference type="InterPro" id="IPR036396">
    <property type="entry name" value="Cyt_P450_sf"/>
</dbReference>
<dbReference type="STRING" id="13706.A0A1X2HML9"/>
<dbReference type="PANTHER" id="PTHR24291:SF50">
    <property type="entry name" value="BIFUNCTIONAL ALBAFLAVENONE MONOOXYGENASE_TERPENE SYNTHASE"/>
    <property type="match status" value="1"/>
</dbReference>
<evidence type="ECO:0000256" key="4">
    <source>
        <dbReference type="ARBA" id="ARBA00023002"/>
    </source>
</evidence>
<sequence length="363" mass="41407">MVGKRKGMLHGEFFVGPNILFLTGDDYKRHRRLANLAFSGSMPLELFGQMTRKMFDWIDVNGKTEIYNLANKMTLDIIGKVAFGFDFNALDKNSSSFVDKYYSVMDSVTEQPFFFLLPFLERKFLWMFPRRKQAHQDLKDLLHLLNEIIEEKRKQVREQGASTLPDKDKDLLTLMLESEMGRSGVGLSNEELRSNMCAFFLAGHDSTAVSISAVVYYLALHQDIQRKAREEAIGVLGDDGKDTIPTMEQTKKFAYIDMIIKESLRLRPPVPMGVSRVAQEDCDIDGVFLPKGTLFQLDYWEIQHSPQVWKDPKAFRPERFAPGGEAEQQDGIAWLPFSAGPRACLGQNMSLNEQRVALPMLCK</sequence>
<dbReference type="InterPro" id="IPR017972">
    <property type="entry name" value="Cyt_P450_CS"/>
</dbReference>
<accession>A0A1X2HML9</accession>
<dbReference type="InterPro" id="IPR050196">
    <property type="entry name" value="Cytochrome_P450_Monoox"/>
</dbReference>
<reference evidence="9 10" key="1">
    <citation type="submission" date="2016-07" db="EMBL/GenBank/DDBJ databases">
        <title>Pervasive Adenine N6-methylation of Active Genes in Fungi.</title>
        <authorList>
            <consortium name="DOE Joint Genome Institute"/>
            <person name="Mondo S.J."/>
            <person name="Dannebaum R.O."/>
            <person name="Kuo R.C."/>
            <person name="Labutti K."/>
            <person name="Haridas S."/>
            <person name="Kuo A."/>
            <person name="Salamov A."/>
            <person name="Ahrendt S.R."/>
            <person name="Lipzen A."/>
            <person name="Sullivan W."/>
            <person name="Andreopoulos W.B."/>
            <person name="Clum A."/>
            <person name="Lindquist E."/>
            <person name="Daum C."/>
            <person name="Ramamoorthy G.K."/>
            <person name="Gryganskyi A."/>
            <person name="Culley D."/>
            <person name="Magnuson J.K."/>
            <person name="James T.Y."/>
            <person name="O'Malley M.A."/>
            <person name="Stajich J.E."/>
            <person name="Spatafora J.W."/>
            <person name="Visel A."/>
            <person name="Grigoriev I.V."/>
        </authorList>
    </citation>
    <scope>NUCLEOTIDE SEQUENCE [LARGE SCALE GENOMIC DNA]</scope>
    <source>
        <strain evidence="9 10">NRRL 2496</strain>
    </source>
</reference>
<keyword evidence="4 8" id="KW-0560">Oxidoreductase</keyword>
<comment type="similarity">
    <text evidence="1 8">Belongs to the cytochrome P450 family.</text>
</comment>
<gene>
    <name evidence="9" type="ORF">BCR43DRAFT_433218</name>
</gene>
<protein>
    <submittedName>
        <fullName evidence="9">Cytochrome P450</fullName>
    </submittedName>
</protein>
<organism evidence="9 10">
    <name type="scientific">Syncephalastrum racemosum</name>
    <name type="common">Filamentous fungus</name>
    <dbReference type="NCBI Taxonomy" id="13706"/>
    <lineage>
        <taxon>Eukaryota</taxon>
        <taxon>Fungi</taxon>
        <taxon>Fungi incertae sedis</taxon>
        <taxon>Mucoromycota</taxon>
        <taxon>Mucoromycotina</taxon>
        <taxon>Mucoromycetes</taxon>
        <taxon>Mucorales</taxon>
        <taxon>Syncephalastraceae</taxon>
        <taxon>Syncephalastrum</taxon>
    </lineage>
</organism>
<dbReference type="PANTHER" id="PTHR24291">
    <property type="entry name" value="CYTOCHROME P450 FAMILY 4"/>
    <property type="match status" value="1"/>
</dbReference>
<dbReference type="AlphaFoldDB" id="A0A1X2HML9"/>
<feature type="binding site" description="axial binding residue" evidence="7">
    <location>
        <position position="344"/>
    </location>
    <ligand>
        <name>heme</name>
        <dbReference type="ChEBI" id="CHEBI:30413"/>
    </ligand>
    <ligandPart>
        <name>Fe</name>
        <dbReference type="ChEBI" id="CHEBI:18248"/>
    </ligandPart>
</feature>
<dbReference type="InterPro" id="IPR001128">
    <property type="entry name" value="Cyt_P450"/>
</dbReference>
<evidence type="ECO:0000256" key="6">
    <source>
        <dbReference type="ARBA" id="ARBA00023033"/>
    </source>
</evidence>
<keyword evidence="2 7" id="KW-0349">Heme</keyword>
<dbReference type="GO" id="GO:0004497">
    <property type="term" value="F:monooxygenase activity"/>
    <property type="evidence" value="ECO:0007669"/>
    <property type="project" value="UniProtKB-KW"/>
</dbReference>
<evidence type="ECO:0000256" key="1">
    <source>
        <dbReference type="ARBA" id="ARBA00010617"/>
    </source>
</evidence>
<dbReference type="OrthoDB" id="1470350at2759"/>
<dbReference type="Proteomes" id="UP000242180">
    <property type="component" value="Unassembled WGS sequence"/>
</dbReference>
<keyword evidence="5 7" id="KW-0408">Iron</keyword>
<dbReference type="EMBL" id="MCGN01000002">
    <property type="protein sequence ID" value="ORZ00645.1"/>
    <property type="molecule type" value="Genomic_DNA"/>
</dbReference>
<evidence type="ECO:0000256" key="5">
    <source>
        <dbReference type="ARBA" id="ARBA00023004"/>
    </source>
</evidence>
<dbReference type="PROSITE" id="PS00086">
    <property type="entry name" value="CYTOCHROME_P450"/>
    <property type="match status" value="1"/>
</dbReference>
<keyword evidence="6 8" id="KW-0503">Monooxygenase</keyword>
<dbReference type="PRINTS" id="PR00463">
    <property type="entry name" value="EP450I"/>
</dbReference>
<dbReference type="Pfam" id="PF00067">
    <property type="entry name" value="p450"/>
    <property type="match status" value="1"/>
</dbReference>
<dbReference type="InParanoid" id="A0A1X2HML9"/>
<evidence type="ECO:0000313" key="9">
    <source>
        <dbReference type="EMBL" id="ORZ00645.1"/>
    </source>
</evidence>
<dbReference type="GO" id="GO:0005506">
    <property type="term" value="F:iron ion binding"/>
    <property type="evidence" value="ECO:0007669"/>
    <property type="project" value="InterPro"/>
</dbReference>
<evidence type="ECO:0000256" key="2">
    <source>
        <dbReference type="ARBA" id="ARBA00022617"/>
    </source>
</evidence>
<evidence type="ECO:0000256" key="8">
    <source>
        <dbReference type="RuleBase" id="RU000461"/>
    </source>
</evidence>
<dbReference type="InterPro" id="IPR002401">
    <property type="entry name" value="Cyt_P450_E_grp-I"/>
</dbReference>
<dbReference type="PRINTS" id="PR00385">
    <property type="entry name" value="P450"/>
</dbReference>
<proteinExistence type="inferred from homology"/>
<dbReference type="OMA" id="LMLRPMH"/>
<dbReference type="Gene3D" id="1.10.630.10">
    <property type="entry name" value="Cytochrome P450"/>
    <property type="match status" value="1"/>
</dbReference>